<name>A0A9P9CZK8_9HYPO</name>
<dbReference type="Pfam" id="PF00172">
    <property type="entry name" value="Zn_clus"/>
    <property type="match status" value="1"/>
</dbReference>
<dbReference type="OrthoDB" id="426882at2759"/>
<dbReference type="InterPro" id="IPR050815">
    <property type="entry name" value="TF_fung"/>
</dbReference>
<dbReference type="PROSITE" id="PS50048">
    <property type="entry name" value="ZN2_CY6_FUNGAL_2"/>
    <property type="match status" value="1"/>
</dbReference>
<dbReference type="GO" id="GO:0000981">
    <property type="term" value="F:DNA-binding transcription factor activity, RNA polymerase II-specific"/>
    <property type="evidence" value="ECO:0007669"/>
    <property type="project" value="InterPro"/>
</dbReference>
<dbReference type="GO" id="GO:0006351">
    <property type="term" value="P:DNA-templated transcription"/>
    <property type="evidence" value="ECO:0007669"/>
    <property type="project" value="InterPro"/>
</dbReference>
<keyword evidence="4" id="KW-0843">Virulence</keyword>
<feature type="region of interest" description="Disordered" evidence="7">
    <location>
        <begin position="314"/>
        <end position="334"/>
    </location>
</feature>
<gene>
    <name evidence="9" type="ORF">EDB81DRAFT_832714</name>
</gene>
<proteinExistence type="predicted"/>
<evidence type="ECO:0000256" key="5">
    <source>
        <dbReference type="ARBA" id="ARBA00023163"/>
    </source>
</evidence>
<keyword evidence="3" id="KW-0805">Transcription regulation</keyword>
<dbReference type="Pfam" id="PF04082">
    <property type="entry name" value="Fungal_trans"/>
    <property type="match status" value="1"/>
</dbReference>
<evidence type="ECO:0000256" key="6">
    <source>
        <dbReference type="ARBA" id="ARBA00023242"/>
    </source>
</evidence>
<evidence type="ECO:0000259" key="8">
    <source>
        <dbReference type="PROSITE" id="PS50048"/>
    </source>
</evidence>
<dbReference type="PROSITE" id="PS00463">
    <property type="entry name" value="ZN2_CY6_FUNGAL_1"/>
    <property type="match status" value="1"/>
</dbReference>
<dbReference type="GO" id="GO:0003677">
    <property type="term" value="F:DNA binding"/>
    <property type="evidence" value="ECO:0007669"/>
    <property type="project" value="InterPro"/>
</dbReference>
<keyword evidence="10" id="KW-1185">Reference proteome</keyword>
<feature type="domain" description="Zn(2)-C6 fungal-type" evidence="8">
    <location>
        <begin position="17"/>
        <end position="47"/>
    </location>
</feature>
<dbReference type="InterPro" id="IPR036864">
    <property type="entry name" value="Zn2-C6_fun-type_DNA-bd_sf"/>
</dbReference>
<dbReference type="SUPFAM" id="SSF57701">
    <property type="entry name" value="Zn2/Cys6 DNA-binding domain"/>
    <property type="match status" value="1"/>
</dbReference>
<evidence type="ECO:0000256" key="4">
    <source>
        <dbReference type="ARBA" id="ARBA00023026"/>
    </source>
</evidence>
<dbReference type="GO" id="GO:0008270">
    <property type="term" value="F:zinc ion binding"/>
    <property type="evidence" value="ECO:0007669"/>
    <property type="project" value="InterPro"/>
</dbReference>
<dbReference type="SMART" id="SM00066">
    <property type="entry name" value="GAL4"/>
    <property type="match status" value="1"/>
</dbReference>
<dbReference type="GO" id="GO:0005634">
    <property type="term" value="C:nucleus"/>
    <property type="evidence" value="ECO:0007669"/>
    <property type="project" value="UniProtKB-SubCell"/>
</dbReference>
<dbReference type="Proteomes" id="UP000738349">
    <property type="component" value="Unassembled WGS sequence"/>
</dbReference>
<evidence type="ECO:0000313" key="9">
    <source>
        <dbReference type="EMBL" id="KAH7109978.1"/>
    </source>
</evidence>
<keyword evidence="5" id="KW-0804">Transcription</keyword>
<dbReference type="CDD" id="cd12148">
    <property type="entry name" value="fungal_TF_MHR"/>
    <property type="match status" value="1"/>
</dbReference>
<dbReference type="CDD" id="cd00067">
    <property type="entry name" value="GAL4"/>
    <property type="match status" value="1"/>
</dbReference>
<evidence type="ECO:0000256" key="2">
    <source>
        <dbReference type="ARBA" id="ARBA00022723"/>
    </source>
</evidence>
<keyword evidence="2" id="KW-0479">Metal-binding</keyword>
<comment type="subcellular location">
    <subcellularLocation>
        <location evidence="1">Nucleus</location>
    </subcellularLocation>
</comment>
<evidence type="ECO:0000313" key="10">
    <source>
        <dbReference type="Proteomes" id="UP000738349"/>
    </source>
</evidence>
<dbReference type="PANTHER" id="PTHR47338">
    <property type="entry name" value="ZN(II)2CYS6 TRANSCRIPTION FACTOR (EUROFUNG)-RELATED"/>
    <property type="match status" value="1"/>
</dbReference>
<reference evidence="9" key="1">
    <citation type="journal article" date="2021" name="Nat. Commun.">
        <title>Genetic determinants of endophytism in the Arabidopsis root mycobiome.</title>
        <authorList>
            <person name="Mesny F."/>
            <person name="Miyauchi S."/>
            <person name="Thiergart T."/>
            <person name="Pickel B."/>
            <person name="Atanasova L."/>
            <person name="Karlsson M."/>
            <person name="Huettel B."/>
            <person name="Barry K.W."/>
            <person name="Haridas S."/>
            <person name="Chen C."/>
            <person name="Bauer D."/>
            <person name="Andreopoulos W."/>
            <person name="Pangilinan J."/>
            <person name="LaButti K."/>
            <person name="Riley R."/>
            <person name="Lipzen A."/>
            <person name="Clum A."/>
            <person name="Drula E."/>
            <person name="Henrissat B."/>
            <person name="Kohler A."/>
            <person name="Grigoriev I.V."/>
            <person name="Martin F.M."/>
            <person name="Hacquard S."/>
        </authorList>
    </citation>
    <scope>NUCLEOTIDE SEQUENCE</scope>
    <source>
        <strain evidence="9">MPI-CAGE-AT-0147</strain>
    </source>
</reference>
<dbReference type="Gene3D" id="4.10.240.10">
    <property type="entry name" value="Zn(2)-C6 fungal-type DNA-binding domain"/>
    <property type="match status" value="1"/>
</dbReference>
<accession>A0A9P9CZK8</accession>
<evidence type="ECO:0000256" key="7">
    <source>
        <dbReference type="SAM" id="MobiDB-lite"/>
    </source>
</evidence>
<feature type="region of interest" description="Disordered" evidence="7">
    <location>
        <begin position="80"/>
        <end position="123"/>
    </location>
</feature>
<sequence length="718" mass="81076">MLRADMHGRPHKRLHQACEDCRRKKTRCPGERPACSSCVRLSKPCKYPEIRGEALASKTQHGGGSIDTERRLAQLEARIRMMERRDSPSSDTESPTTRRRSANSRASQDWQLPLSPRTEIGGTSTVSLLPPRDILEDVVDFYFQYCHKQPLWLFDREEFSSIQDCREETLLSLLALSSCHSKHPFFQGRLDELSQTYSQAARERIMQSVGEDSVSLSTIQNLCMLALANIQANNPTLVCLHVGMAATLAKCANLDFETCSLTDFGLRAESRRRVFWSLHLLQQMYGHQASATDILEDISRPQYVATHVKPRKNLSELPPAIPREEISTQSGGTASLEKKNGTWVYMIQLSTLWGEVRTYVKQWAQQTNSAPPPWSIESGYAVIGAHLMDLETKLPARHRFDLARFPDQDNQHLQDNRGYWSPWLYLQFTYHTIHNMLNHPFLYSSRPQQSAQLGVPNTFWKTSSELAFIHSAWVARLIDMVTSKAFHVSDPFIGHCTAIAATIQIYFCRAADKTTREAALGRLARCVAFLAELALLWPSCRWLHERLQALVRSAFAVDHPQGKEEEIPTPRTISINTRLMWDILLHNFAAYRGTTTLPQMGGLFDGSSFFPEDNIDEGEDIVEMDHFYNPTVEVILSNGQALPPQSGQRRNRVGQDNQGPQAMQSPAPASPMPELDAHFTGPAPSASLPMSLDMAYDPFFQFQDLGSPFLGTWEVGNL</sequence>
<dbReference type="InterPro" id="IPR001138">
    <property type="entry name" value="Zn2Cys6_DnaBD"/>
</dbReference>
<dbReference type="PANTHER" id="PTHR47338:SF27">
    <property type="entry name" value="ZN(II)2CYS6 TRANSCRIPTION FACTOR (EUROFUNG)"/>
    <property type="match status" value="1"/>
</dbReference>
<dbReference type="EMBL" id="JAGMUV010000048">
    <property type="protein sequence ID" value="KAH7109978.1"/>
    <property type="molecule type" value="Genomic_DNA"/>
</dbReference>
<dbReference type="AlphaFoldDB" id="A0A9P9CZK8"/>
<dbReference type="InterPro" id="IPR007219">
    <property type="entry name" value="XnlR_reg_dom"/>
</dbReference>
<feature type="compositionally biased region" description="Polar residues" evidence="7">
    <location>
        <begin position="641"/>
        <end position="659"/>
    </location>
</feature>
<keyword evidence="6" id="KW-0539">Nucleus</keyword>
<comment type="caution">
    <text evidence="9">The sequence shown here is derived from an EMBL/GenBank/DDBJ whole genome shotgun (WGS) entry which is preliminary data.</text>
</comment>
<evidence type="ECO:0000256" key="3">
    <source>
        <dbReference type="ARBA" id="ARBA00023015"/>
    </source>
</evidence>
<evidence type="ECO:0000256" key="1">
    <source>
        <dbReference type="ARBA" id="ARBA00004123"/>
    </source>
</evidence>
<protein>
    <submittedName>
        <fullName evidence="9">C6 transcription factor</fullName>
    </submittedName>
</protein>
<feature type="region of interest" description="Disordered" evidence="7">
    <location>
        <begin position="641"/>
        <end position="674"/>
    </location>
</feature>
<organism evidence="9 10">
    <name type="scientific">Dactylonectria macrodidyma</name>
    <dbReference type="NCBI Taxonomy" id="307937"/>
    <lineage>
        <taxon>Eukaryota</taxon>
        <taxon>Fungi</taxon>
        <taxon>Dikarya</taxon>
        <taxon>Ascomycota</taxon>
        <taxon>Pezizomycotina</taxon>
        <taxon>Sordariomycetes</taxon>
        <taxon>Hypocreomycetidae</taxon>
        <taxon>Hypocreales</taxon>
        <taxon>Nectriaceae</taxon>
        <taxon>Dactylonectria</taxon>
    </lineage>
</organism>